<dbReference type="STRING" id="1088818.A0A2I0A045"/>
<keyword evidence="5 9" id="KW-0408">Iron</keyword>
<evidence type="ECO:0000256" key="6">
    <source>
        <dbReference type="ARBA" id="ARBA00052204"/>
    </source>
</evidence>
<dbReference type="GO" id="GO:0009685">
    <property type="term" value="P:gibberellin metabolic process"/>
    <property type="evidence" value="ECO:0007669"/>
    <property type="project" value="UniProtKB-ARBA"/>
</dbReference>
<feature type="domain" description="Fe2OG dioxygenase" evidence="10">
    <location>
        <begin position="169"/>
        <end position="287"/>
    </location>
</feature>
<dbReference type="InterPro" id="IPR026992">
    <property type="entry name" value="DIOX_N"/>
</dbReference>
<dbReference type="PRINTS" id="PR00682">
    <property type="entry name" value="IPNSYNTHASE"/>
</dbReference>
<evidence type="ECO:0000313" key="12">
    <source>
        <dbReference type="Proteomes" id="UP000236161"/>
    </source>
</evidence>
<keyword evidence="4 9" id="KW-0560">Oxidoreductase</keyword>
<evidence type="ECO:0000256" key="8">
    <source>
        <dbReference type="ARBA" id="ARBA00066708"/>
    </source>
</evidence>
<dbReference type="PROSITE" id="PS51471">
    <property type="entry name" value="FE2OG_OXY"/>
    <property type="match status" value="1"/>
</dbReference>
<dbReference type="SUPFAM" id="SSF51197">
    <property type="entry name" value="Clavaminate synthase-like"/>
    <property type="match status" value="1"/>
</dbReference>
<dbReference type="EMBL" id="KZ452102">
    <property type="protein sequence ID" value="PKA48915.1"/>
    <property type="molecule type" value="Genomic_DNA"/>
</dbReference>
<proteinExistence type="inferred from homology"/>
<sequence>MVVATSMPENKEKAIQLDLPVIDLSWRRDAVKKLAVRACEEFGFFKVINHGIPKEIIERVDRKSKEFFALPASEKQKVGPPNPLGYGSKKIGPNGDTGELEYLLFHTNPSSINQRVGMINKKDPKSFSCVANDYVESVRELTCKILEIIGEGLGLYDTKAFSRLIRESESDSLVRMNHYPPYHGINAEKELNCMNNKDDKGYRLGFGEHTDPQILTVLRSNDVEGLQIQSPSDCTSWIPVKSDPSAFFVNVGDALQAMTNGRLVSVRHRAMANTKRSRLSTMFFAAPSLQTSIYPLPEMMTVDNHQRYRPYTWAEYKKTMYSLRLASNCLELFRIDSKGNNSMR</sequence>
<evidence type="ECO:0000256" key="4">
    <source>
        <dbReference type="ARBA" id="ARBA00023002"/>
    </source>
</evidence>
<protein>
    <recommendedName>
        <fullName evidence="8">gibberellin 2beta-dioxygenase</fullName>
        <ecNumber evidence="8">1.14.11.13</ecNumber>
    </recommendedName>
</protein>
<evidence type="ECO:0000256" key="5">
    <source>
        <dbReference type="ARBA" id="ARBA00023004"/>
    </source>
</evidence>
<dbReference type="GO" id="GO:0046872">
    <property type="term" value="F:metal ion binding"/>
    <property type="evidence" value="ECO:0007669"/>
    <property type="project" value="UniProtKB-KW"/>
</dbReference>
<evidence type="ECO:0000256" key="1">
    <source>
        <dbReference type="ARBA" id="ARBA00001961"/>
    </source>
</evidence>
<dbReference type="Pfam" id="PF14226">
    <property type="entry name" value="DIOX_N"/>
    <property type="match status" value="1"/>
</dbReference>
<dbReference type="Pfam" id="PF03171">
    <property type="entry name" value="2OG-FeII_Oxy"/>
    <property type="match status" value="1"/>
</dbReference>
<dbReference type="InterPro" id="IPR050231">
    <property type="entry name" value="Iron_ascorbate_oxido_reductase"/>
</dbReference>
<comment type="similarity">
    <text evidence="7">Belongs to the iron/ascorbate-dependent oxidoreductase family. GA2OX subfamily.</text>
</comment>
<name>A0A2I0A045_9ASPA</name>
<keyword evidence="12" id="KW-1185">Reference proteome</keyword>
<keyword evidence="2 9" id="KW-0479">Metal-binding</keyword>
<dbReference type="InterPro" id="IPR044861">
    <property type="entry name" value="IPNS-like_FE2OG_OXY"/>
</dbReference>
<dbReference type="PANTHER" id="PTHR47990">
    <property type="entry name" value="2-OXOGLUTARATE (2OG) AND FE(II)-DEPENDENT OXYGENASE SUPERFAMILY PROTEIN-RELATED"/>
    <property type="match status" value="1"/>
</dbReference>
<dbReference type="AlphaFoldDB" id="A0A2I0A045"/>
<organism evidence="11 12">
    <name type="scientific">Apostasia shenzhenica</name>
    <dbReference type="NCBI Taxonomy" id="1088818"/>
    <lineage>
        <taxon>Eukaryota</taxon>
        <taxon>Viridiplantae</taxon>
        <taxon>Streptophyta</taxon>
        <taxon>Embryophyta</taxon>
        <taxon>Tracheophyta</taxon>
        <taxon>Spermatophyta</taxon>
        <taxon>Magnoliopsida</taxon>
        <taxon>Liliopsida</taxon>
        <taxon>Asparagales</taxon>
        <taxon>Orchidaceae</taxon>
        <taxon>Apostasioideae</taxon>
        <taxon>Apostasia</taxon>
    </lineage>
</organism>
<comment type="cofactor">
    <cofactor evidence="1">
        <name>L-ascorbate</name>
        <dbReference type="ChEBI" id="CHEBI:38290"/>
    </cofactor>
</comment>
<dbReference type="Proteomes" id="UP000236161">
    <property type="component" value="Unassembled WGS sequence"/>
</dbReference>
<accession>A0A2I0A045</accession>
<evidence type="ECO:0000256" key="9">
    <source>
        <dbReference type="RuleBase" id="RU003682"/>
    </source>
</evidence>
<dbReference type="InterPro" id="IPR005123">
    <property type="entry name" value="Oxoglu/Fe-dep_dioxygenase_dom"/>
</dbReference>
<dbReference type="FunFam" id="2.60.120.330:FF:000025">
    <property type="entry name" value="Gibberellin 2-beta-dioxygenase 2"/>
    <property type="match status" value="1"/>
</dbReference>
<dbReference type="OrthoDB" id="288590at2759"/>
<reference evidence="11 12" key="1">
    <citation type="journal article" date="2017" name="Nature">
        <title>The Apostasia genome and the evolution of orchids.</title>
        <authorList>
            <person name="Zhang G.Q."/>
            <person name="Liu K.W."/>
            <person name="Li Z."/>
            <person name="Lohaus R."/>
            <person name="Hsiao Y.Y."/>
            <person name="Niu S.C."/>
            <person name="Wang J.Y."/>
            <person name="Lin Y.C."/>
            <person name="Xu Q."/>
            <person name="Chen L.J."/>
            <person name="Yoshida K."/>
            <person name="Fujiwara S."/>
            <person name="Wang Z.W."/>
            <person name="Zhang Y.Q."/>
            <person name="Mitsuda N."/>
            <person name="Wang M."/>
            <person name="Liu G.H."/>
            <person name="Pecoraro L."/>
            <person name="Huang H.X."/>
            <person name="Xiao X.J."/>
            <person name="Lin M."/>
            <person name="Wu X.Y."/>
            <person name="Wu W.L."/>
            <person name="Chen Y.Y."/>
            <person name="Chang S.B."/>
            <person name="Sakamoto S."/>
            <person name="Ohme-Takagi M."/>
            <person name="Yagi M."/>
            <person name="Zeng S.J."/>
            <person name="Shen C.Y."/>
            <person name="Yeh C.M."/>
            <person name="Luo Y.B."/>
            <person name="Tsai W.C."/>
            <person name="Van de Peer Y."/>
            <person name="Liu Z.J."/>
        </authorList>
    </citation>
    <scope>NUCLEOTIDE SEQUENCE [LARGE SCALE GENOMIC DNA]</scope>
    <source>
        <strain evidence="12">cv. Shenzhen</strain>
        <tissue evidence="11">Stem</tissue>
    </source>
</reference>
<evidence type="ECO:0000259" key="10">
    <source>
        <dbReference type="PROSITE" id="PS51471"/>
    </source>
</evidence>
<dbReference type="GO" id="GO:0045543">
    <property type="term" value="F:gibberellin 2-beta-dioxygenase activity"/>
    <property type="evidence" value="ECO:0007669"/>
    <property type="project" value="UniProtKB-EC"/>
</dbReference>
<evidence type="ECO:0000256" key="7">
    <source>
        <dbReference type="ARBA" id="ARBA00061282"/>
    </source>
</evidence>
<evidence type="ECO:0000313" key="11">
    <source>
        <dbReference type="EMBL" id="PKA48915.1"/>
    </source>
</evidence>
<dbReference type="InterPro" id="IPR027443">
    <property type="entry name" value="IPNS-like_sf"/>
</dbReference>
<dbReference type="Gene3D" id="2.60.120.330">
    <property type="entry name" value="B-lactam Antibiotic, Isopenicillin N Synthase, Chain"/>
    <property type="match status" value="1"/>
</dbReference>
<evidence type="ECO:0000256" key="3">
    <source>
        <dbReference type="ARBA" id="ARBA00022964"/>
    </source>
</evidence>
<dbReference type="EC" id="1.14.11.13" evidence="8"/>
<evidence type="ECO:0000256" key="2">
    <source>
        <dbReference type="ARBA" id="ARBA00022723"/>
    </source>
</evidence>
<gene>
    <name evidence="11" type="primary">GA2OX2</name>
    <name evidence="11" type="ORF">AXF42_Ash016431</name>
</gene>
<comment type="catalytic activity">
    <reaction evidence="6">
        <text>gibberellin A1 + 2-oxoglutarate + O2 = gibberellin A8 + succinate + CO2</text>
        <dbReference type="Rhea" id="RHEA:15005"/>
        <dbReference type="ChEBI" id="CHEBI:15379"/>
        <dbReference type="ChEBI" id="CHEBI:16526"/>
        <dbReference type="ChEBI" id="CHEBI:16810"/>
        <dbReference type="ChEBI" id="CHEBI:30031"/>
        <dbReference type="ChEBI" id="CHEBI:58524"/>
        <dbReference type="ChEBI" id="CHEBI:58594"/>
        <dbReference type="EC" id="1.14.11.13"/>
    </reaction>
</comment>
<keyword evidence="3 11" id="KW-0223">Dioxygenase</keyword>